<gene>
    <name evidence="2" type="ORF">B0J13DRAFT_78294</name>
</gene>
<dbReference type="PANTHER" id="PTHR38166:SF1">
    <property type="entry name" value="C2H2-TYPE DOMAIN-CONTAINING PROTEIN"/>
    <property type="match status" value="1"/>
</dbReference>
<feature type="compositionally biased region" description="Basic residues" evidence="1">
    <location>
        <begin position="180"/>
        <end position="190"/>
    </location>
</feature>
<evidence type="ECO:0000256" key="1">
    <source>
        <dbReference type="SAM" id="MobiDB-lite"/>
    </source>
</evidence>
<sequence length="523" mass="57792">MTMNRHFGSRRNKAAVRHPKTGWNFLGLLRPSSARRLPVKVAISASPTLALPFRSKPQQQCDAEGQVCLKSAGTSSITVSNASEHQLDCQLFPGTINSSISVIPSALDANLISKWTLILSKYLRAATGHGSRVSGGGNTNDLPGDSSSFPTWSNTNNGIGKGNSGGGKKRSGDESPGKEHTKKTKHGTPTAKRHLACPFFKYDAIQHWKCATYQARHIADVRQHLRRSHPQQPLHCPICKITFTDITNPDLQRQRDAHVRARSCRQNNTVISGIIPDQAERIHATQPRYLSIEENWFKIWDILFPNANRPDSPYLKAGLGGIMQTLTAIYLERLPRDKLPPDAVPHIDIILNHFVSFVSNMPVTNLGTPPEHDQETTATRPSTRTRSITPAIQAPPIGPVVQSIAAGSAEVIRYTGNRDWHLVPDQFAEHNSQHADQSQAPHPASSQFRDQYPMPETTQSPAPGPPSDVLQQYYAETEQDQSYFFEAFPHGLAEFEGSGSIQDLSVYFPPENPQNQDNFYGCA</sequence>
<dbReference type="OrthoDB" id="5106864at2759"/>
<dbReference type="EMBL" id="JAGMUU010000015">
    <property type="protein sequence ID" value="KAH7137474.1"/>
    <property type="molecule type" value="Genomic_DNA"/>
</dbReference>
<keyword evidence="3" id="KW-1185">Reference proteome</keyword>
<evidence type="ECO:0000313" key="2">
    <source>
        <dbReference type="EMBL" id="KAH7137474.1"/>
    </source>
</evidence>
<organism evidence="2 3">
    <name type="scientific">Dactylonectria estremocensis</name>
    <dbReference type="NCBI Taxonomy" id="1079267"/>
    <lineage>
        <taxon>Eukaryota</taxon>
        <taxon>Fungi</taxon>
        <taxon>Dikarya</taxon>
        <taxon>Ascomycota</taxon>
        <taxon>Pezizomycotina</taxon>
        <taxon>Sordariomycetes</taxon>
        <taxon>Hypocreomycetidae</taxon>
        <taxon>Hypocreales</taxon>
        <taxon>Nectriaceae</taxon>
        <taxon>Dactylonectria</taxon>
    </lineage>
</organism>
<feature type="compositionally biased region" description="Low complexity" evidence="1">
    <location>
        <begin position="376"/>
        <end position="385"/>
    </location>
</feature>
<feature type="compositionally biased region" description="Polar residues" evidence="1">
    <location>
        <begin position="139"/>
        <end position="152"/>
    </location>
</feature>
<comment type="caution">
    <text evidence="2">The sequence shown here is derived from an EMBL/GenBank/DDBJ whole genome shotgun (WGS) entry which is preliminary data.</text>
</comment>
<reference evidence="2" key="1">
    <citation type="journal article" date="2021" name="Nat. Commun.">
        <title>Genetic determinants of endophytism in the Arabidopsis root mycobiome.</title>
        <authorList>
            <person name="Mesny F."/>
            <person name="Miyauchi S."/>
            <person name="Thiergart T."/>
            <person name="Pickel B."/>
            <person name="Atanasova L."/>
            <person name="Karlsson M."/>
            <person name="Huettel B."/>
            <person name="Barry K.W."/>
            <person name="Haridas S."/>
            <person name="Chen C."/>
            <person name="Bauer D."/>
            <person name="Andreopoulos W."/>
            <person name="Pangilinan J."/>
            <person name="LaButti K."/>
            <person name="Riley R."/>
            <person name="Lipzen A."/>
            <person name="Clum A."/>
            <person name="Drula E."/>
            <person name="Henrissat B."/>
            <person name="Kohler A."/>
            <person name="Grigoriev I.V."/>
            <person name="Martin F.M."/>
            <person name="Hacquard S."/>
        </authorList>
    </citation>
    <scope>NUCLEOTIDE SEQUENCE</scope>
    <source>
        <strain evidence="2">MPI-CAGE-AT-0021</strain>
    </source>
</reference>
<feature type="region of interest" description="Disordered" evidence="1">
    <location>
        <begin position="365"/>
        <end position="385"/>
    </location>
</feature>
<feature type="compositionally biased region" description="Polar residues" evidence="1">
    <location>
        <begin position="434"/>
        <end position="449"/>
    </location>
</feature>
<protein>
    <recommendedName>
        <fullName evidence="4">C2H2-type domain-containing protein</fullName>
    </recommendedName>
</protein>
<feature type="compositionally biased region" description="Basic and acidic residues" evidence="1">
    <location>
        <begin position="170"/>
        <end position="179"/>
    </location>
</feature>
<feature type="region of interest" description="Disordered" evidence="1">
    <location>
        <begin position="429"/>
        <end position="469"/>
    </location>
</feature>
<evidence type="ECO:0008006" key="4">
    <source>
        <dbReference type="Google" id="ProtNLM"/>
    </source>
</evidence>
<dbReference type="PANTHER" id="PTHR38166">
    <property type="entry name" value="C2H2-TYPE DOMAIN-CONTAINING PROTEIN-RELATED"/>
    <property type="match status" value="1"/>
</dbReference>
<feature type="region of interest" description="Disordered" evidence="1">
    <location>
        <begin position="128"/>
        <end position="190"/>
    </location>
</feature>
<accession>A0A9P9EHZ6</accession>
<name>A0A9P9EHZ6_9HYPO</name>
<dbReference type="AlphaFoldDB" id="A0A9P9EHZ6"/>
<dbReference type="Proteomes" id="UP000717696">
    <property type="component" value="Unassembled WGS sequence"/>
</dbReference>
<evidence type="ECO:0000313" key="3">
    <source>
        <dbReference type="Proteomes" id="UP000717696"/>
    </source>
</evidence>
<proteinExistence type="predicted"/>